<evidence type="ECO:0000313" key="2">
    <source>
        <dbReference type="EMBL" id="PES90338.1"/>
    </source>
</evidence>
<dbReference type="RefSeq" id="WP_098269591.1">
    <property type="nucleotide sequence ID" value="NZ_JBNKII010000008.1"/>
</dbReference>
<keyword evidence="1" id="KW-0175">Coiled coil</keyword>
<protein>
    <submittedName>
        <fullName evidence="2">Uncharacterized protein</fullName>
    </submittedName>
</protein>
<name>A0A2B2G922_BACCE</name>
<sequence>MRNEFLLKDVDEVFSFGAKGDMYDLYKVNFTVAKKLIGLMERLNRLEKENKIIIIMRGFSFRDRSNSFSLADHEYFKKSELNKFFIVGQKGADYLREQEQEKQQLYTHNMQSRNRLAEEINNLYEEANRILREKQGEEVNGQIDPKFSITTPEVSLSQLQYNKLFLTAFLHNVGRRWSGKPSSPLLSATYGKEKKETAKRFATNARGQGPRNNGFIILGYIPIDNSGFEKLTNDLNRELEDLGVLWYEDKHTEVMLLDGIMPHRIIGLFEIDRDSNETFILNPWLREMFLKNRKFYYKRGVEIDQTRFDEYARELGYEAYVREFDGERHNRMFEEENYHSVVAFG</sequence>
<evidence type="ECO:0000256" key="1">
    <source>
        <dbReference type="SAM" id="Coils"/>
    </source>
</evidence>
<reference evidence="2 3" key="1">
    <citation type="submission" date="2017-09" db="EMBL/GenBank/DDBJ databases">
        <title>Large-scale bioinformatics analysis of Bacillus genomes uncovers conserved roles of natural products in bacterial physiology.</title>
        <authorList>
            <consortium name="Agbiome Team Llc"/>
            <person name="Bleich R.M."/>
            <person name="Grubbs K.J."/>
            <person name="Santa Maria K.C."/>
            <person name="Allen S.E."/>
            <person name="Farag S."/>
            <person name="Shank E.A."/>
            <person name="Bowers A."/>
        </authorList>
    </citation>
    <scope>NUCLEOTIDE SEQUENCE [LARGE SCALE GENOMIC DNA]</scope>
    <source>
        <strain evidence="2 3">AFS002368</strain>
    </source>
</reference>
<feature type="coiled-coil region" evidence="1">
    <location>
        <begin position="95"/>
        <end position="140"/>
    </location>
</feature>
<dbReference type="EMBL" id="NTZF01000038">
    <property type="protein sequence ID" value="PES90338.1"/>
    <property type="molecule type" value="Genomic_DNA"/>
</dbReference>
<comment type="caution">
    <text evidence="2">The sequence shown here is derived from an EMBL/GenBank/DDBJ whole genome shotgun (WGS) entry which is preliminary data.</text>
</comment>
<dbReference type="Proteomes" id="UP000220900">
    <property type="component" value="Unassembled WGS sequence"/>
</dbReference>
<organism evidence="2 3">
    <name type="scientific">Bacillus cereus</name>
    <dbReference type="NCBI Taxonomy" id="1396"/>
    <lineage>
        <taxon>Bacteria</taxon>
        <taxon>Bacillati</taxon>
        <taxon>Bacillota</taxon>
        <taxon>Bacilli</taxon>
        <taxon>Bacillales</taxon>
        <taxon>Bacillaceae</taxon>
        <taxon>Bacillus</taxon>
        <taxon>Bacillus cereus group</taxon>
    </lineage>
</organism>
<dbReference type="AlphaFoldDB" id="A0A2B2G922"/>
<evidence type="ECO:0000313" key="3">
    <source>
        <dbReference type="Proteomes" id="UP000220900"/>
    </source>
</evidence>
<accession>A0A2B2G922</accession>
<proteinExistence type="predicted"/>
<gene>
    <name evidence="2" type="ORF">CN491_24955</name>
</gene>